<dbReference type="PANTHER" id="PTHR43393">
    <property type="entry name" value="CYTOKININ RIBOSIDE 5'-MONOPHOSPHATE PHOSPHORIBOHYDROLASE"/>
    <property type="match status" value="1"/>
</dbReference>
<reference evidence="2" key="1">
    <citation type="journal article" date="2015" name="Nature">
        <title>Complex archaea that bridge the gap between prokaryotes and eukaryotes.</title>
        <authorList>
            <person name="Spang A."/>
            <person name="Saw J.H."/>
            <person name="Jorgensen S.L."/>
            <person name="Zaremba-Niedzwiedzka K."/>
            <person name="Martijn J."/>
            <person name="Lind A.E."/>
            <person name="van Eijk R."/>
            <person name="Schleper C."/>
            <person name="Guy L."/>
            <person name="Ettema T.J."/>
        </authorList>
    </citation>
    <scope>NUCLEOTIDE SEQUENCE</scope>
</reference>
<accession>A0A0F9NK40</accession>
<dbReference type="InterPro" id="IPR041164">
    <property type="entry name" value="LDcluster4"/>
</dbReference>
<dbReference type="CDD" id="cd02440">
    <property type="entry name" value="AdoMet_MTases"/>
    <property type="match status" value="1"/>
</dbReference>
<keyword evidence="1" id="KW-0175">Coiled coil</keyword>
<dbReference type="InterPro" id="IPR005268">
    <property type="entry name" value="CHP00725"/>
</dbReference>
<sequence>MTLEKIIGVIGDANLSKDDIKWKCAFEVGKLLIDNEYRLANGGMGGVMEASVLGAKSSVRYKEGMTIGVLPDYDKTSSNSQADILIPTGLGLARNVILVSMCDAIIAIGGGSGTLSEIALAWQMNKMIIAIDLDGWSGNLKSLQLDKRRLDKIFEAENAIRSIEILKENIENYKNNYKGVKKARLGVNNAKIIIENKFDFKGTIILLGKGAEGYVFKDERTVYKIFDMDEPLLNQYWRLSALSEDISNSIVNYLINFKVYYEENLLVTTYDHFESKAYEGGYETDLILLAKELKKIGWVITDFQPKNLRINKETELPTIIDIGRSFQPYSSNLFRKMCRKMYVSSLVGNFDNIKSVLTETNSSEKFLGLKEYGYNPGTVKKNFNLFYEKIIILDKKDVLNPLLLKIIQETSDINTLFDYGSGSGDIAFSIKKLGIKVIAYDPDINLYEKYKIKYYSGIEFISKDSMKDFLKSGEKFDCVLLSLVLCHPFHPDEKERNTIIEKILHDITSLSSNYILIAICNPLYTIKLKSTLQNKTLPYNFDYFNENRIKKLVKSSKGIRYDYHRPISYYEKLFQAHNMKIVRIEQTIGENLDNPNLFYSDFLIFLLEVD</sequence>
<proteinExistence type="predicted"/>
<protein>
    <recommendedName>
        <fullName evidence="3">TIGR00725 family protein</fullName>
    </recommendedName>
</protein>
<gene>
    <name evidence="2" type="ORF">LCGC14_1327130</name>
</gene>
<dbReference type="NCBIfam" id="TIGR00725">
    <property type="entry name" value="TIGR00725 family protein"/>
    <property type="match status" value="1"/>
</dbReference>
<name>A0A0F9NK40_9ZZZZ</name>
<evidence type="ECO:0008006" key="3">
    <source>
        <dbReference type="Google" id="ProtNLM"/>
    </source>
</evidence>
<dbReference type="Gene3D" id="3.40.50.150">
    <property type="entry name" value="Vaccinia Virus protein VP39"/>
    <property type="match status" value="1"/>
</dbReference>
<dbReference type="SUPFAM" id="SSF53335">
    <property type="entry name" value="S-adenosyl-L-methionine-dependent methyltransferases"/>
    <property type="match status" value="1"/>
</dbReference>
<dbReference type="Pfam" id="PF18306">
    <property type="entry name" value="LDcluster4"/>
    <property type="match status" value="1"/>
</dbReference>
<organism evidence="2">
    <name type="scientific">marine sediment metagenome</name>
    <dbReference type="NCBI Taxonomy" id="412755"/>
    <lineage>
        <taxon>unclassified sequences</taxon>
        <taxon>metagenomes</taxon>
        <taxon>ecological metagenomes</taxon>
    </lineage>
</organism>
<dbReference type="InterPro" id="IPR052341">
    <property type="entry name" value="LOG_family_nucleotidases"/>
</dbReference>
<dbReference type="EMBL" id="LAZR01007979">
    <property type="protein sequence ID" value="KKM81702.1"/>
    <property type="molecule type" value="Genomic_DNA"/>
</dbReference>
<dbReference type="GO" id="GO:0005829">
    <property type="term" value="C:cytosol"/>
    <property type="evidence" value="ECO:0007669"/>
    <property type="project" value="TreeGrafter"/>
</dbReference>
<dbReference type="SUPFAM" id="SSF102405">
    <property type="entry name" value="MCP/YpsA-like"/>
    <property type="match status" value="1"/>
</dbReference>
<dbReference type="Gene3D" id="3.40.50.450">
    <property type="match status" value="1"/>
</dbReference>
<evidence type="ECO:0000313" key="2">
    <source>
        <dbReference type="EMBL" id="KKM81702.1"/>
    </source>
</evidence>
<dbReference type="AlphaFoldDB" id="A0A0F9NK40"/>
<dbReference type="InterPro" id="IPR029063">
    <property type="entry name" value="SAM-dependent_MTases_sf"/>
</dbReference>
<feature type="coiled-coil region" evidence="1">
    <location>
        <begin position="156"/>
        <end position="183"/>
    </location>
</feature>
<evidence type="ECO:0000256" key="1">
    <source>
        <dbReference type="SAM" id="Coils"/>
    </source>
</evidence>
<comment type="caution">
    <text evidence="2">The sequence shown here is derived from an EMBL/GenBank/DDBJ whole genome shotgun (WGS) entry which is preliminary data.</text>
</comment>
<dbReference type="PANTHER" id="PTHR43393:SF3">
    <property type="entry name" value="LYSINE DECARBOXYLASE-LIKE PROTEIN"/>
    <property type="match status" value="1"/>
</dbReference>